<sequence>MNCESFSKNMTYTSKVDDEIRKRFDFPKVELHLHLDGAIRHQTLLDLSM</sequence>
<dbReference type="Gene3D" id="3.20.20.140">
    <property type="entry name" value="Metal-dependent hydrolases"/>
    <property type="match status" value="1"/>
</dbReference>
<protein>
    <submittedName>
        <fullName evidence="1">Bm801</fullName>
    </submittedName>
</protein>
<dbReference type="SUPFAM" id="SSF51556">
    <property type="entry name" value="Metallo-dependent hydrolases"/>
    <property type="match status" value="1"/>
</dbReference>
<proteinExistence type="predicted"/>
<dbReference type="AlphaFoldDB" id="A0A1I9GDQ2"/>
<name>A0A1I9GDQ2_BRUMA</name>
<reference evidence="1" key="2">
    <citation type="submission" date="2012-12" db="EMBL/GenBank/DDBJ databases">
        <authorList>
            <consortium name="WormBase Consortium"/>
            <person name="Ghedin E."/>
            <person name="Paulini M."/>
        </authorList>
    </citation>
    <scope>NUCLEOTIDE SEQUENCE</scope>
    <source>
        <strain evidence="1">FR3</strain>
    </source>
</reference>
<dbReference type="InterPro" id="IPR032466">
    <property type="entry name" value="Metal_Hydrolase"/>
</dbReference>
<organism evidence="1">
    <name type="scientific">Brugia malayi</name>
    <name type="common">Filarial nematode worm</name>
    <dbReference type="NCBI Taxonomy" id="6279"/>
    <lineage>
        <taxon>Eukaryota</taxon>
        <taxon>Metazoa</taxon>
        <taxon>Ecdysozoa</taxon>
        <taxon>Nematoda</taxon>
        <taxon>Chromadorea</taxon>
        <taxon>Rhabditida</taxon>
        <taxon>Spirurina</taxon>
        <taxon>Spiruromorpha</taxon>
        <taxon>Filarioidea</taxon>
        <taxon>Onchocercidae</taxon>
        <taxon>Brugia</taxon>
    </lineage>
</organism>
<dbReference type="EMBL" id="LN858914">
    <property type="protein sequence ID" value="CRZ26208.1"/>
    <property type="molecule type" value="Genomic_DNA"/>
</dbReference>
<gene>
    <name evidence="1" type="primary">Bm801</name>
    <name evidence="1" type="ORF">BM_Bm801</name>
</gene>
<reference evidence="1" key="1">
    <citation type="journal article" date="2007" name="Science">
        <title>Draft genome of the filarial nematode parasite Brugia malayi.</title>
        <authorList>
            <person name="Ghedin E."/>
            <person name="Wang S."/>
            <person name="Spiro D."/>
            <person name="Caler E."/>
            <person name="Zhao Q."/>
            <person name="Crabtree J."/>
            <person name="Allen J.E."/>
            <person name="Delcher A.L."/>
            <person name="Guiliano D.B."/>
            <person name="Miranda-Saavedra D."/>
            <person name="Angiuoli S.V."/>
            <person name="Creasy T."/>
            <person name="Amedeo P."/>
            <person name="Haas B."/>
            <person name="El-Sayed N.M."/>
            <person name="Wortman J.R."/>
            <person name="Feldblyum T."/>
            <person name="Tallon L."/>
            <person name="Schatz M."/>
            <person name="Shumway M."/>
            <person name="Koo H."/>
            <person name="Salzberg S.L."/>
            <person name="Schobel S."/>
            <person name="Pertea M."/>
            <person name="Pop M."/>
            <person name="White O."/>
            <person name="Barton G.J."/>
            <person name="Carlow C.K."/>
            <person name="Crawford M.J."/>
            <person name="Daub J."/>
            <person name="Dimmic M.W."/>
            <person name="Estes C.F."/>
            <person name="Foster J.M."/>
            <person name="Ganatra M."/>
            <person name="Gregory W.F."/>
            <person name="Johnson N.M."/>
            <person name="Jin J."/>
            <person name="Komuniecki R."/>
            <person name="Korf I."/>
            <person name="Kumar S."/>
            <person name="Laney S."/>
            <person name="Li B.W."/>
            <person name="Li W."/>
            <person name="Lindblom T.H."/>
            <person name="Lustigman S."/>
            <person name="Ma D."/>
            <person name="Maina C.V."/>
            <person name="Martin D.M."/>
            <person name="McCarter J.P."/>
            <person name="McReynolds L."/>
            <person name="Mitreva M."/>
            <person name="Nutman T.B."/>
            <person name="Parkinson J."/>
            <person name="Peregrin-Alvarez J.M."/>
            <person name="Poole C."/>
            <person name="Ren Q."/>
            <person name="Saunders L."/>
            <person name="Sluder A.E."/>
            <person name="Smith K."/>
            <person name="Stanke M."/>
            <person name="Unnasch T.R."/>
            <person name="Ware J."/>
            <person name="Wei A.D."/>
            <person name="Weil G."/>
            <person name="Williams D.J."/>
            <person name="Zhang Y."/>
            <person name="Williams S.A."/>
            <person name="Fraser-Liggett C."/>
            <person name="Slatko B."/>
            <person name="Blaxter M.L."/>
            <person name="Scott A.L."/>
        </authorList>
    </citation>
    <scope>NUCLEOTIDE SEQUENCE</scope>
    <source>
        <strain evidence="1">FR3</strain>
    </source>
</reference>
<evidence type="ECO:0000313" key="1">
    <source>
        <dbReference type="EMBL" id="CRZ26208.1"/>
    </source>
</evidence>
<accession>A0A1I9GDQ2</accession>